<protein>
    <recommendedName>
        <fullName evidence="3">snRNA-activating protein complex subunit 3</fullName>
    </recommendedName>
    <alternativeName>
        <fullName evidence="10">Small nuclear RNA-activating complex polypeptide 3</fullName>
    </alternativeName>
</protein>
<reference evidence="12" key="1">
    <citation type="submission" date="2025-08" db="UniProtKB">
        <authorList>
            <consortium name="RefSeq"/>
        </authorList>
    </citation>
    <scope>IDENTIFICATION</scope>
    <source>
        <tissue evidence="12">Tentacle</tissue>
    </source>
</reference>
<dbReference type="GO" id="GO:0042796">
    <property type="term" value="P:snRNA transcription by RNA polymerase III"/>
    <property type="evidence" value="ECO:0007669"/>
    <property type="project" value="TreeGrafter"/>
</dbReference>
<dbReference type="Pfam" id="PF12251">
    <property type="entry name" value="SNAPC3"/>
    <property type="match status" value="1"/>
</dbReference>
<evidence type="ECO:0000313" key="12">
    <source>
        <dbReference type="RefSeq" id="XP_031557356.1"/>
    </source>
</evidence>
<evidence type="ECO:0000256" key="6">
    <source>
        <dbReference type="ARBA" id="ARBA00023163"/>
    </source>
</evidence>
<keyword evidence="5" id="KW-0238">DNA-binding</keyword>
<proteinExistence type="inferred from homology"/>
<dbReference type="InterPro" id="IPR022042">
    <property type="entry name" value="snRNA-activating_su3"/>
</dbReference>
<comment type="function">
    <text evidence="8">Part of the SNAPc complex required for the transcription of both RNA polymerase II and III small-nuclear RNA genes. Binds to the proximal sequence element (PSE), a non-TATA-box basal promoter element common to these 2 types of genes. Recruits TBP and BRF2 to the U6 snRNA TATA box.</text>
</comment>
<dbReference type="GO" id="GO:0019185">
    <property type="term" value="C:snRNA-activating protein complex"/>
    <property type="evidence" value="ECO:0007669"/>
    <property type="project" value="TreeGrafter"/>
</dbReference>
<evidence type="ECO:0000256" key="7">
    <source>
        <dbReference type="ARBA" id="ARBA00023242"/>
    </source>
</evidence>
<dbReference type="PANTHER" id="PTHR13421:SF16">
    <property type="entry name" value="SNRNA-ACTIVATING PROTEIN COMPLEX SUBUNIT 3"/>
    <property type="match status" value="1"/>
</dbReference>
<dbReference type="GO" id="GO:0003681">
    <property type="term" value="F:bent DNA binding"/>
    <property type="evidence" value="ECO:0007669"/>
    <property type="project" value="TreeGrafter"/>
</dbReference>
<keyword evidence="6" id="KW-0804">Transcription</keyword>
<dbReference type="GO" id="GO:0005634">
    <property type="term" value="C:nucleus"/>
    <property type="evidence" value="ECO:0007669"/>
    <property type="project" value="UniProtKB-SubCell"/>
</dbReference>
<dbReference type="GO" id="GO:0042795">
    <property type="term" value="P:snRNA transcription by RNA polymerase II"/>
    <property type="evidence" value="ECO:0007669"/>
    <property type="project" value="TreeGrafter"/>
</dbReference>
<evidence type="ECO:0000256" key="2">
    <source>
        <dbReference type="ARBA" id="ARBA00010410"/>
    </source>
</evidence>
<dbReference type="GO" id="GO:0001006">
    <property type="term" value="F:RNA polymerase III type 3 promoter sequence-specific DNA binding"/>
    <property type="evidence" value="ECO:0007669"/>
    <property type="project" value="TreeGrafter"/>
</dbReference>
<dbReference type="InParanoid" id="A0A6P8HNU8"/>
<name>A0A6P8HNU8_ACTTE</name>
<accession>A0A6P8HNU8</accession>
<evidence type="ECO:0000313" key="11">
    <source>
        <dbReference type="Proteomes" id="UP000515163"/>
    </source>
</evidence>
<evidence type="ECO:0000256" key="5">
    <source>
        <dbReference type="ARBA" id="ARBA00023125"/>
    </source>
</evidence>
<organism evidence="11 12">
    <name type="scientific">Actinia tenebrosa</name>
    <name type="common">Australian red waratah sea anemone</name>
    <dbReference type="NCBI Taxonomy" id="6105"/>
    <lineage>
        <taxon>Eukaryota</taxon>
        <taxon>Metazoa</taxon>
        <taxon>Cnidaria</taxon>
        <taxon>Anthozoa</taxon>
        <taxon>Hexacorallia</taxon>
        <taxon>Actiniaria</taxon>
        <taxon>Actiniidae</taxon>
        <taxon>Actinia</taxon>
    </lineage>
</organism>
<dbReference type="FunCoup" id="A0A6P8HNU8">
    <property type="interactions" value="2085"/>
</dbReference>
<keyword evidence="7" id="KW-0539">Nucleus</keyword>
<dbReference type="OrthoDB" id="46583at2759"/>
<evidence type="ECO:0000256" key="1">
    <source>
        <dbReference type="ARBA" id="ARBA00004123"/>
    </source>
</evidence>
<evidence type="ECO:0000256" key="10">
    <source>
        <dbReference type="ARBA" id="ARBA00029606"/>
    </source>
</evidence>
<dbReference type="PANTHER" id="PTHR13421">
    <property type="entry name" value="SNRNA-ACTIVATING PROTEIN COMPLEX SUBUNIT 3"/>
    <property type="match status" value="1"/>
</dbReference>
<dbReference type="AlphaFoldDB" id="A0A6P8HNU8"/>
<evidence type="ECO:0000256" key="8">
    <source>
        <dbReference type="ARBA" id="ARBA00025193"/>
    </source>
</evidence>
<keyword evidence="11" id="KW-1185">Reference proteome</keyword>
<dbReference type="GeneID" id="116293987"/>
<dbReference type="GO" id="GO:0001046">
    <property type="term" value="F:core promoter sequence-specific DNA binding"/>
    <property type="evidence" value="ECO:0007669"/>
    <property type="project" value="TreeGrafter"/>
</dbReference>
<dbReference type="KEGG" id="aten:116293987"/>
<keyword evidence="4" id="KW-0805">Transcription regulation</keyword>
<dbReference type="Proteomes" id="UP000515163">
    <property type="component" value="Unplaced"/>
</dbReference>
<comment type="subcellular location">
    <subcellularLocation>
        <location evidence="1">Nucleus</location>
    </subcellularLocation>
</comment>
<dbReference type="GO" id="GO:0000978">
    <property type="term" value="F:RNA polymerase II cis-regulatory region sequence-specific DNA binding"/>
    <property type="evidence" value="ECO:0007669"/>
    <property type="project" value="TreeGrafter"/>
</dbReference>
<dbReference type="RefSeq" id="XP_031557356.1">
    <property type="nucleotide sequence ID" value="XM_031701496.1"/>
</dbReference>
<comment type="subunit">
    <text evidence="9">Part of the SNAPc complex composed of 5 subunits: SNAPC1, SNAPC2, SNAPC3, SNAPC4 and SNAPC5. SNAPC3 interacts with SNAPC1.</text>
</comment>
<sequence length="370" mass="42699">MAVRTARATRGKENSDFSSLISVKSFKEYLSNELSEEDIEMKKHEPTHSELAEAMGVSPETVAELDEVCSPANLKGPAEPSDLDSVDIYNNDIPPDTDLSSLRLLKERKGKITHFRKEVNYFVKESVTRKGAEEHKAIEETEVLLSIAIYHPKMLNKVQEFLVLSHQKLTSLRDKIYCASDHVVPGDHSDNPNLLQVAKCKDICKSGFFYIENVFYNDMRDGLSRDYSRIITDWAKDSDEDWSTKLKEAQTKSMDESVFGELTIRLGYPYLYCHQGNCEHLIIFTDLRLLHVDDSKNAMDYPLQVFKHRCRRRRCRVCNIYTAEWVTKNDILASEDPSFFCDKCFKSLHYAKGEKLCDFEAYPFMGYSDW</sequence>
<evidence type="ECO:0000256" key="3">
    <source>
        <dbReference type="ARBA" id="ARBA00013634"/>
    </source>
</evidence>
<evidence type="ECO:0000256" key="4">
    <source>
        <dbReference type="ARBA" id="ARBA00023015"/>
    </source>
</evidence>
<comment type="similarity">
    <text evidence="2">Belongs to the SNAPC3/SRD2 family.</text>
</comment>
<evidence type="ECO:0000256" key="9">
    <source>
        <dbReference type="ARBA" id="ARBA00025958"/>
    </source>
</evidence>
<gene>
    <name evidence="12" type="primary">LOC116293987</name>
</gene>